<dbReference type="InterPro" id="IPR046198">
    <property type="entry name" value="DUF6230"/>
</dbReference>
<evidence type="ECO:0000313" key="2">
    <source>
        <dbReference type="EMBL" id="OIV35658.1"/>
    </source>
</evidence>
<dbReference type="STRING" id="1428644.BIV57_20350"/>
<proteinExistence type="predicted"/>
<reference evidence="2 3" key="1">
    <citation type="submission" date="2016-10" db="EMBL/GenBank/DDBJ databases">
        <title>Genome sequence of Streptomyces gilvigriseus MUSC 26.</title>
        <authorList>
            <person name="Lee L.-H."/>
            <person name="Ser H.-L."/>
        </authorList>
    </citation>
    <scope>NUCLEOTIDE SEQUENCE [LARGE SCALE GENOMIC DNA]</scope>
    <source>
        <strain evidence="2 3">MUSC 26</strain>
    </source>
</reference>
<name>A0A1J7C7N6_9ACTN</name>
<accession>A0A1J7C7N6</accession>
<feature type="signal peptide" evidence="1">
    <location>
        <begin position="1"/>
        <end position="37"/>
    </location>
</feature>
<dbReference type="OrthoDB" id="4238587at2"/>
<dbReference type="Pfam" id="PF19741">
    <property type="entry name" value="DUF6230"/>
    <property type="match status" value="1"/>
</dbReference>
<comment type="caution">
    <text evidence="2">The sequence shown here is derived from an EMBL/GenBank/DDBJ whole genome shotgun (WGS) entry which is preliminary data.</text>
</comment>
<keyword evidence="3" id="KW-1185">Reference proteome</keyword>
<dbReference type="EMBL" id="MLCF01000137">
    <property type="protein sequence ID" value="OIV35658.1"/>
    <property type="molecule type" value="Genomic_DNA"/>
</dbReference>
<dbReference type="AlphaFoldDB" id="A0A1J7C7N6"/>
<gene>
    <name evidence="2" type="ORF">BIV57_20350</name>
</gene>
<feature type="chain" id="PRO_5009644133" evidence="1">
    <location>
        <begin position="38"/>
        <end position="203"/>
    </location>
</feature>
<dbReference type="RefSeq" id="WP_071658374.1">
    <property type="nucleotide sequence ID" value="NZ_MLCF01000137.1"/>
</dbReference>
<protein>
    <submittedName>
        <fullName evidence="2">Cholesterol esterase</fullName>
    </submittedName>
</protein>
<evidence type="ECO:0000256" key="1">
    <source>
        <dbReference type="SAM" id="SignalP"/>
    </source>
</evidence>
<evidence type="ECO:0000313" key="3">
    <source>
        <dbReference type="Proteomes" id="UP000243342"/>
    </source>
</evidence>
<keyword evidence="1" id="KW-0732">Signal</keyword>
<dbReference type="Proteomes" id="UP000243342">
    <property type="component" value="Unassembled WGS sequence"/>
</dbReference>
<organism evidence="2 3">
    <name type="scientific">Mangrovactinospora gilvigrisea</name>
    <dbReference type="NCBI Taxonomy" id="1428644"/>
    <lineage>
        <taxon>Bacteria</taxon>
        <taxon>Bacillati</taxon>
        <taxon>Actinomycetota</taxon>
        <taxon>Actinomycetes</taxon>
        <taxon>Kitasatosporales</taxon>
        <taxon>Streptomycetaceae</taxon>
        <taxon>Mangrovactinospora</taxon>
    </lineage>
</organism>
<sequence>MTQAHGRTRWKRFGLVMVPTLLATAGVGVALSQQALAASFSVSGQQFKVSADKLTADGFTQFGSVDKGQNDGHAVAVSGMSHATLTNMCQSVLIPDVPLVGDVTLKLTAGKTKPVQATNLYADLTDLSGDATFTNVDIGTAVESLNKGPKPPEGDPIKPGSFSQQATHIEVDGLHQTAWATTAGTFKLAGLGMKLNAGKHECY</sequence>